<comment type="caution">
    <text evidence="6">The sequence shown here is derived from an EMBL/GenBank/DDBJ whole genome shotgun (WGS) entry which is preliminary data.</text>
</comment>
<evidence type="ECO:0000256" key="3">
    <source>
        <dbReference type="ARBA" id="ARBA00022741"/>
    </source>
</evidence>
<evidence type="ECO:0000259" key="5">
    <source>
        <dbReference type="PROSITE" id="PS50893"/>
    </source>
</evidence>
<dbReference type="SMART" id="SM00382">
    <property type="entry name" value="AAA"/>
    <property type="match status" value="1"/>
</dbReference>
<name>A0ABT3JVL1_9XANT</name>
<gene>
    <name evidence="6" type="ORF">OK345_08325</name>
</gene>
<dbReference type="InterPro" id="IPR017871">
    <property type="entry name" value="ABC_transporter-like_CS"/>
</dbReference>
<evidence type="ECO:0000256" key="2">
    <source>
        <dbReference type="ARBA" id="ARBA00022448"/>
    </source>
</evidence>
<proteinExistence type="inferred from homology"/>
<dbReference type="InterPro" id="IPR050153">
    <property type="entry name" value="Metal_Ion_Import_ABC"/>
</dbReference>
<keyword evidence="3" id="KW-0547">Nucleotide-binding</keyword>
<dbReference type="PROSITE" id="PS00211">
    <property type="entry name" value="ABC_TRANSPORTER_1"/>
    <property type="match status" value="1"/>
</dbReference>
<accession>A0ABT3JVL1</accession>
<dbReference type="InterPro" id="IPR027417">
    <property type="entry name" value="P-loop_NTPase"/>
</dbReference>
<reference evidence="6 7" key="1">
    <citation type="submission" date="2022-10" db="EMBL/GenBank/DDBJ databases">
        <title>Xanthomonas sp. H13-6.</title>
        <authorList>
            <person name="Liu X."/>
            <person name="Deng Z."/>
            <person name="Jiang Y."/>
            <person name="Yu T."/>
            <person name="Ai J."/>
        </authorList>
    </citation>
    <scope>NUCLEOTIDE SEQUENCE [LARGE SCALE GENOMIC DNA]</scope>
    <source>
        <strain evidence="6 7">H13-6</strain>
    </source>
</reference>
<dbReference type="Pfam" id="PF00005">
    <property type="entry name" value="ABC_tran"/>
    <property type="match status" value="1"/>
</dbReference>
<evidence type="ECO:0000256" key="4">
    <source>
        <dbReference type="ARBA" id="ARBA00022840"/>
    </source>
</evidence>
<dbReference type="GO" id="GO:0005524">
    <property type="term" value="F:ATP binding"/>
    <property type="evidence" value="ECO:0007669"/>
    <property type="project" value="UniProtKB-KW"/>
</dbReference>
<comment type="similarity">
    <text evidence="1">Belongs to the ABC transporter superfamily.</text>
</comment>
<dbReference type="PROSITE" id="PS50893">
    <property type="entry name" value="ABC_TRANSPORTER_2"/>
    <property type="match status" value="1"/>
</dbReference>
<keyword evidence="7" id="KW-1185">Reference proteome</keyword>
<evidence type="ECO:0000256" key="1">
    <source>
        <dbReference type="ARBA" id="ARBA00005417"/>
    </source>
</evidence>
<dbReference type="EMBL" id="JAPCHY010000005">
    <property type="protein sequence ID" value="MCW4472507.1"/>
    <property type="molecule type" value="Genomic_DNA"/>
</dbReference>
<dbReference type="RefSeq" id="WP_265127464.1">
    <property type="nucleotide sequence ID" value="NZ_JAPCHY010000005.1"/>
</dbReference>
<feature type="domain" description="ABC transporter" evidence="5">
    <location>
        <begin position="8"/>
        <end position="243"/>
    </location>
</feature>
<evidence type="ECO:0000313" key="6">
    <source>
        <dbReference type="EMBL" id="MCW4472507.1"/>
    </source>
</evidence>
<organism evidence="6 7">
    <name type="scientific">Xanthomonas chitinilytica</name>
    <dbReference type="NCBI Taxonomy" id="2989819"/>
    <lineage>
        <taxon>Bacteria</taxon>
        <taxon>Pseudomonadati</taxon>
        <taxon>Pseudomonadota</taxon>
        <taxon>Gammaproteobacteria</taxon>
        <taxon>Lysobacterales</taxon>
        <taxon>Lysobacteraceae</taxon>
        <taxon>Xanthomonas</taxon>
    </lineage>
</organism>
<dbReference type="PANTHER" id="PTHR42734:SF6">
    <property type="entry name" value="MOLYBDATE IMPORT ATP-BINDING PROTEIN MOLC"/>
    <property type="match status" value="1"/>
</dbReference>
<dbReference type="SUPFAM" id="SSF52540">
    <property type="entry name" value="P-loop containing nucleoside triphosphate hydrolases"/>
    <property type="match status" value="1"/>
</dbReference>
<dbReference type="Gene3D" id="3.40.50.300">
    <property type="entry name" value="P-loop containing nucleotide triphosphate hydrolases"/>
    <property type="match status" value="1"/>
</dbReference>
<dbReference type="InterPro" id="IPR003593">
    <property type="entry name" value="AAA+_ATPase"/>
</dbReference>
<dbReference type="PANTHER" id="PTHR42734">
    <property type="entry name" value="METAL TRANSPORT SYSTEM ATP-BINDING PROTEIN TM_0124-RELATED"/>
    <property type="match status" value="1"/>
</dbReference>
<evidence type="ECO:0000313" key="7">
    <source>
        <dbReference type="Proteomes" id="UP001209922"/>
    </source>
</evidence>
<keyword evidence="2" id="KW-0813">Transport</keyword>
<dbReference type="Proteomes" id="UP001209922">
    <property type="component" value="Unassembled WGS sequence"/>
</dbReference>
<protein>
    <submittedName>
        <fullName evidence="6">ABC transporter ATP-binding protein</fullName>
    </submittedName>
</protein>
<dbReference type="CDD" id="cd03214">
    <property type="entry name" value="ABC_Iron-Siderophores_B12_Hemin"/>
    <property type="match status" value="1"/>
</dbReference>
<sequence length="263" mass="28025">MNAGGPVIQTRALCVGYGRRQVGADISIDIARGQVLCLLGPNGSGKTTLFKTLLGLLPPLSGQVLMLGQPVAGWSRNAFARHVGYVPQAHEGMFPFTVEEVVLMGRAARVGRFAAPSGHDRRMAAQCLETLGIAHLAQRIYTAISGGERQLVLLARALAQEPALLVMDEPTASLDFGNQIRVLEHIARLRRQGIAVLMSTHQPEHALRIADRIALLASGRIAAFGAPDATATPRNLAALYGVSEQAVAASLPAHRSFPREPRA</sequence>
<keyword evidence="4 6" id="KW-0067">ATP-binding</keyword>
<dbReference type="InterPro" id="IPR003439">
    <property type="entry name" value="ABC_transporter-like_ATP-bd"/>
</dbReference>